<keyword evidence="4" id="KW-0732">Signal</keyword>
<evidence type="ECO:0000256" key="1">
    <source>
        <dbReference type="ARBA" id="ARBA00004613"/>
    </source>
</evidence>
<evidence type="ECO:0000256" key="3">
    <source>
        <dbReference type="ARBA" id="ARBA00022525"/>
    </source>
</evidence>
<organism evidence="6 7">
    <name type="scientific">Phytophthora nicotianae CJ01A1</name>
    <dbReference type="NCBI Taxonomy" id="1317063"/>
    <lineage>
        <taxon>Eukaryota</taxon>
        <taxon>Sar</taxon>
        <taxon>Stramenopiles</taxon>
        <taxon>Oomycota</taxon>
        <taxon>Peronosporomycetes</taxon>
        <taxon>Peronosporales</taxon>
        <taxon>Peronosporaceae</taxon>
        <taxon>Phytophthora</taxon>
    </lineage>
</organism>
<keyword evidence="3 5" id="KW-0964">Secreted</keyword>
<sequence length="175" mass="19757">MAINQQLRCHSSIFLATLKQFFKHMRLSLVLFLASAAILLDGGSALFPSADVNEATTPSAPGRVLPYSRRTLRTHEVDDADNTDEDRGFSIRGLFSGGKLDGVDRKKIKAKVLNNVQLYDTILTDAVKRSETLAVWKQMGYSETRIKKAMKELKKEPEDIETILAHYKNFELRLE</sequence>
<proteinExistence type="inferred from homology"/>
<evidence type="ECO:0000313" key="7">
    <source>
        <dbReference type="Proteomes" id="UP000018958"/>
    </source>
</evidence>
<accession>W2XP39</accession>
<comment type="similarity">
    <text evidence="2 5">Belongs to the RxLR effector family.</text>
</comment>
<dbReference type="InterPro" id="IPR031825">
    <property type="entry name" value="RXLR"/>
</dbReference>
<comment type="subcellular location">
    <subcellularLocation>
        <location evidence="1 5">Secreted</location>
    </subcellularLocation>
</comment>
<dbReference type="Pfam" id="PF16810">
    <property type="entry name" value="RXLR"/>
    <property type="match status" value="1"/>
</dbReference>
<name>W2XP39_PHYNI</name>
<evidence type="ECO:0000313" key="6">
    <source>
        <dbReference type="EMBL" id="ETP24655.1"/>
    </source>
</evidence>
<protein>
    <recommendedName>
        <fullName evidence="5">RxLR effector protein</fullName>
    </recommendedName>
</protein>
<evidence type="ECO:0000256" key="4">
    <source>
        <dbReference type="ARBA" id="ARBA00022729"/>
    </source>
</evidence>
<evidence type="ECO:0000256" key="5">
    <source>
        <dbReference type="RuleBase" id="RU367124"/>
    </source>
</evidence>
<comment type="function">
    <text evidence="5">Effector that suppresses plant defense responses during pathogen infection.</text>
</comment>
<gene>
    <name evidence="6" type="ORF">F441_02364</name>
</gene>
<dbReference type="OrthoDB" id="141637at2759"/>
<dbReference type="GO" id="GO:0005576">
    <property type="term" value="C:extracellular region"/>
    <property type="evidence" value="ECO:0007669"/>
    <property type="project" value="UniProtKB-SubCell"/>
</dbReference>
<comment type="domain">
    <text evidence="5">The RxLR-dEER motif acts to carry the protein into the host cell cytoplasm through binding to cell surface phosphatidylinositol-3-phosphate.</text>
</comment>
<comment type="caution">
    <text evidence="6">The sequence shown here is derived from an EMBL/GenBank/DDBJ whole genome shotgun (WGS) entry which is preliminary data.</text>
</comment>
<dbReference type="EMBL" id="ANIX01000498">
    <property type="protein sequence ID" value="ETP24655.1"/>
    <property type="molecule type" value="Genomic_DNA"/>
</dbReference>
<reference evidence="6 7" key="1">
    <citation type="submission" date="2013-11" db="EMBL/GenBank/DDBJ databases">
        <title>The Genome Sequence of Phytophthora parasitica CJ01A1.</title>
        <authorList>
            <consortium name="The Broad Institute Genomics Platform"/>
            <person name="Russ C."/>
            <person name="Tyler B."/>
            <person name="Panabieres F."/>
            <person name="Shan W."/>
            <person name="Tripathy S."/>
            <person name="Grunwald N."/>
            <person name="Machado M."/>
            <person name="Johnson C.S."/>
            <person name="Walker B."/>
            <person name="Young S.K."/>
            <person name="Zeng Q."/>
            <person name="Gargeya S."/>
            <person name="Fitzgerald M."/>
            <person name="Haas B."/>
            <person name="Abouelleil A."/>
            <person name="Allen A.W."/>
            <person name="Alvarado L."/>
            <person name="Arachchi H.M."/>
            <person name="Berlin A.M."/>
            <person name="Chapman S.B."/>
            <person name="Gainer-Dewar J."/>
            <person name="Goldberg J."/>
            <person name="Griggs A."/>
            <person name="Gujja S."/>
            <person name="Hansen M."/>
            <person name="Howarth C."/>
            <person name="Imamovic A."/>
            <person name="Ireland A."/>
            <person name="Larimer J."/>
            <person name="McCowan C."/>
            <person name="Murphy C."/>
            <person name="Pearson M."/>
            <person name="Poon T.W."/>
            <person name="Priest M."/>
            <person name="Roberts A."/>
            <person name="Saif S."/>
            <person name="Shea T."/>
            <person name="Sisk P."/>
            <person name="Sykes S."/>
            <person name="Wortman J."/>
            <person name="Nusbaum C."/>
            <person name="Birren B."/>
        </authorList>
    </citation>
    <scope>NUCLEOTIDE SEQUENCE [LARGE SCALE GENOMIC DNA]</scope>
    <source>
        <strain evidence="6 7">CJ01A1</strain>
    </source>
</reference>
<dbReference type="AlphaFoldDB" id="W2XP39"/>
<dbReference type="Proteomes" id="UP000018958">
    <property type="component" value="Unassembled WGS sequence"/>
</dbReference>
<evidence type="ECO:0000256" key="2">
    <source>
        <dbReference type="ARBA" id="ARBA00010400"/>
    </source>
</evidence>